<keyword evidence="1" id="KW-1133">Transmembrane helix</keyword>
<keyword evidence="3" id="KW-1185">Reference proteome</keyword>
<organism evidence="2 3">
    <name type="scientific">Flagellimonas yonaguniensis</name>
    <dbReference type="NCBI Taxonomy" id="3031325"/>
    <lineage>
        <taxon>Bacteria</taxon>
        <taxon>Pseudomonadati</taxon>
        <taxon>Bacteroidota</taxon>
        <taxon>Flavobacteriia</taxon>
        <taxon>Flavobacteriales</taxon>
        <taxon>Flavobacteriaceae</taxon>
        <taxon>Flagellimonas</taxon>
    </lineage>
</organism>
<reference evidence="2 3" key="1">
    <citation type="submission" date="2023-03" db="EMBL/GenBank/DDBJ databases">
        <title>Muricauda XX sp. nov. and Muricauda XXX sp. nov., two novel species isolated from Okinawa Trough.</title>
        <authorList>
            <person name="Cao W."/>
            <person name="Deng X."/>
        </authorList>
    </citation>
    <scope>NUCLEOTIDE SEQUENCE [LARGE SCALE GENOMIC DNA]</scope>
    <source>
        <strain evidence="2 3">334s03</strain>
    </source>
</reference>
<sequence>MSSYWYILIGLALIYYGYVSWVLLKKKRTSKKKDSEKFAYLHINNKFVNKSNNEQTDLGAVLDQIDEVEDTSKLLEAFKEGSLDDDSNSLTRKKHEKLKVIRNKDTAEEDPPDSET</sequence>
<keyword evidence="1" id="KW-0812">Transmembrane</keyword>
<evidence type="ECO:0000256" key="1">
    <source>
        <dbReference type="SAM" id="Phobius"/>
    </source>
</evidence>
<comment type="caution">
    <text evidence="2">The sequence shown here is derived from an EMBL/GenBank/DDBJ whole genome shotgun (WGS) entry which is preliminary data.</text>
</comment>
<dbReference type="RefSeq" id="WP_275615792.1">
    <property type="nucleotide sequence ID" value="NZ_JARFVB010000005.1"/>
</dbReference>
<name>A0ABT5XZF1_9FLAO</name>
<keyword evidence="1" id="KW-0472">Membrane</keyword>
<dbReference type="Proteomes" id="UP001221366">
    <property type="component" value="Unassembled WGS sequence"/>
</dbReference>
<accession>A0ABT5XZF1</accession>
<dbReference type="EMBL" id="JARFVB010000005">
    <property type="protein sequence ID" value="MDF0716566.1"/>
    <property type="molecule type" value="Genomic_DNA"/>
</dbReference>
<proteinExistence type="predicted"/>
<gene>
    <name evidence="2" type="ORF">PY092_10435</name>
</gene>
<protein>
    <submittedName>
        <fullName evidence="2">Uncharacterized protein</fullName>
    </submittedName>
</protein>
<feature type="transmembrane region" description="Helical" evidence="1">
    <location>
        <begin position="6"/>
        <end position="24"/>
    </location>
</feature>
<evidence type="ECO:0000313" key="2">
    <source>
        <dbReference type="EMBL" id="MDF0716566.1"/>
    </source>
</evidence>
<evidence type="ECO:0000313" key="3">
    <source>
        <dbReference type="Proteomes" id="UP001221366"/>
    </source>
</evidence>